<keyword evidence="1" id="KW-0732">Signal</keyword>
<dbReference type="AlphaFoldDB" id="A0A318EBG4"/>
<feature type="signal peptide" evidence="1">
    <location>
        <begin position="1"/>
        <end position="22"/>
    </location>
</feature>
<organism evidence="2 3">
    <name type="scientific">Sinimarinibacterium flocculans</name>
    <dbReference type="NCBI Taxonomy" id="985250"/>
    <lineage>
        <taxon>Bacteria</taxon>
        <taxon>Pseudomonadati</taxon>
        <taxon>Pseudomonadota</taxon>
        <taxon>Gammaproteobacteria</taxon>
        <taxon>Nevskiales</taxon>
        <taxon>Nevskiaceae</taxon>
        <taxon>Sinimarinibacterium</taxon>
    </lineage>
</organism>
<evidence type="ECO:0008006" key="4">
    <source>
        <dbReference type="Google" id="ProtNLM"/>
    </source>
</evidence>
<comment type="caution">
    <text evidence="2">The sequence shown here is derived from an EMBL/GenBank/DDBJ whole genome shotgun (WGS) entry which is preliminary data.</text>
</comment>
<sequence>MRKALWTCVAVLGLGLAAPASADDKTIGAVIGGTAGGAVGYQLGGEGGAAIGAILGAVIGAEVADDDRGHSHDSRYRRYDDRRYHDVRRGPPPHAPAWGYRAPTRVVYVDDDRRWRGDDRHRRDERYRHGDRRHHHDRYCDD</sequence>
<dbReference type="Proteomes" id="UP000248330">
    <property type="component" value="Unassembled WGS sequence"/>
</dbReference>
<name>A0A318EBG4_9GAMM</name>
<dbReference type="RefSeq" id="WP_110265419.1">
    <property type="nucleotide sequence ID" value="NZ_CAWNXA010000006.1"/>
</dbReference>
<reference evidence="2 3" key="1">
    <citation type="submission" date="2018-04" db="EMBL/GenBank/DDBJ databases">
        <title>Genomic Encyclopedia of Type Strains, Phase IV (KMG-IV): sequencing the most valuable type-strain genomes for metagenomic binning, comparative biology and taxonomic classification.</title>
        <authorList>
            <person name="Goeker M."/>
        </authorList>
    </citation>
    <scope>NUCLEOTIDE SEQUENCE [LARGE SCALE GENOMIC DNA]</scope>
    <source>
        <strain evidence="2 3">DSM 104150</strain>
    </source>
</reference>
<accession>A0A318EBG4</accession>
<feature type="chain" id="PRO_5016319555" description="Glycine zipper 2TM protein" evidence="1">
    <location>
        <begin position="23"/>
        <end position="142"/>
    </location>
</feature>
<evidence type="ECO:0000256" key="1">
    <source>
        <dbReference type="SAM" id="SignalP"/>
    </source>
</evidence>
<proteinExistence type="predicted"/>
<protein>
    <recommendedName>
        <fullName evidence="4">Glycine zipper 2TM protein</fullName>
    </recommendedName>
</protein>
<evidence type="ECO:0000313" key="2">
    <source>
        <dbReference type="EMBL" id="PXV67098.1"/>
    </source>
</evidence>
<evidence type="ECO:0000313" key="3">
    <source>
        <dbReference type="Proteomes" id="UP000248330"/>
    </source>
</evidence>
<keyword evidence="3" id="KW-1185">Reference proteome</keyword>
<dbReference type="EMBL" id="QICN01000006">
    <property type="protein sequence ID" value="PXV67098.1"/>
    <property type="molecule type" value="Genomic_DNA"/>
</dbReference>
<gene>
    <name evidence="2" type="ORF">C8D93_10675</name>
</gene>